<proteinExistence type="predicted"/>
<accession>A0A8J2IQB5</accession>
<dbReference type="EMBL" id="CAJSTJ010000129">
    <property type="protein sequence ID" value="CAG7559396.1"/>
    <property type="molecule type" value="Genomic_DNA"/>
</dbReference>
<dbReference type="AlphaFoldDB" id="A0A8J2IQB5"/>
<comment type="caution">
    <text evidence="3">The sequence shown here is derived from an EMBL/GenBank/DDBJ whole genome shotgun (WGS) entry which is preliminary data.</text>
</comment>
<dbReference type="InterPro" id="IPR009959">
    <property type="entry name" value="Cyclase_SnoaL-like"/>
</dbReference>
<reference evidence="3" key="1">
    <citation type="submission" date="2021-05" db="EMBL/GenBank/DDBJ databases">
        <authorList>
            <person name="Khan N."/>
        </authorList>
    </citation>
    <scope>NUCLEOTIDE SEQUENCE</scope>
</reference>
<sequence>MYADISKPPAPLPQPKPQAIADGITLLPPLSRLSHGPGLVILHPNSEKHLEIIQGVPSVLVKWAEEGYAVVEIQARALKGDVLRTAVEALRGCEGFVEGMAAYDPELWNEVAPTLDGTDIVGAVTYTNSASPQTSPIPTLTHVAAHTAKLSRNGKSTTYSYPTAPSHLFAVPFSSDFNYTTESVSHTRNLTFLKPLMNGPYFDLEDIWDEHTYYEFADRSVEHTMSTMVQEPYVNHVPTLTGGVGRASLTSFYRDNFIFLNSVDTELELTSRTVGIDRVIDEFIYKFTHDRTIDWLLPGVPPTFKKMEIPFTAVVNIRGDRLYHEHIGWDQGTALAQLGLMPQYLPFPYPVEGQEGKKLEYRVPVAGVETAKKMRDRDSVPSNEMFSYKQTNDWQPPAPESISSESCQTNQAAIVDMLSSLQAQLNSLAAQVQTQSSNQQEVTSLPSPVTLIESARAMVNRIDEENSESTPRSSRTAASQNFYGPTCPDYALNVGQLKLRRDSLPLHQRQLQLASIHEDDASEEEGDPEARFAVSPRTVDKGDPAMLLTFRSVIGLQEAIQLLYVYQEVVGELHPVVDIDALIMQTRSWYADAGAGMWDVLAASTGAEAYELLLILNLCLAIALRADAKTGSGNTEGLLRDSFQDAVNAKLAAPANSIKHATIIFLKGSYDFFQDMPRSAWRMCGIAGRMLMELGLHNAEVFKHTLKSETERTEACTLVSSIVILDRQWSYATGLPIHFHEKSFSSISTSSVKHPYLKAMLSFILISDRFSEPISSAAKGEGYNDESSFELMTFQIEQWRKKAVGEYSIAQCHTWQTDPSTRPPTWAILLNLRAESVRSQLLKPFFFSESDIEITKKHVRSATDRVYDIINVLHALDTVTDIYRKQHPCYQHILACTAGLAFLLIAFIKQNRSTMVPELTPDLIESLGGSFSMAVALTTKYTNRSRSARRLAKRLIEMRRNLLSLGILDAASPGSHEGLDGVTESVKRASLAQTGFTEYSPSFSMAGVDMDMGIGWEDSLRLQWPIGDVNHMFSESIF</sequence>
<dbReference type="Proteomes" id="UP000693738">
    <property type="component" value="Unassembled WGS sequence"/>
</dbReference>
<dbReference type="InterPro" id="IPR007219">
    <property type="entry name" value="XnlR_reg_dom"/>
</dbReference>
<dbReference type="CDD" id="cd12148">
    <property type="entry name" value="fungal_TF_MHR"/>
    <property type="match status" value="1"/>
</dbReference>
<evidence type="ECO:0000259" key="2">
    <source>
        <dbReference type="SMART" id="SM00906"/>
    </source>
</evidence>
<dbReference type="PANTHER" id="PTHR38436:SF3">
    <property type="entry name" value="CARBOXYMETHYLENEBUTENOLIDASE-RELATED"/>
    <property type="match status" value="1"/>
</dbReference>
<name>A0A8J2IQB5_FUSEQ</name>
<dbReference type="GO" id="GO:0008270">
    <property type="term" value="F:zinc ion binding"/>
    <property type="evidence" value="ECO:0007669"/>
    <property type="project" value="InterPro"/>
</dbReference>
<evidence type="ECO:0000313" key="3">
    <source>
        <dbReference type="EMBL" id="CAG7559396.1"/>
    </source>
</evidence>
<dbReference type="SMART" id="SM00906">
    <property type="entry name" value="Fungal_trans"/>
    <property type="match status" value="1"/>
</dbReference>
<dbReference type="GO" id="GO:0030638">
    <property type="term" value="P:polyketide metabolic process"/>
    <property type="evidence" value="ECO:0007669"/>
    <property type="project" value="InterPro"/>
</dbReference>
<dbReference type="GO" id="GO:0006351">
    <property type="term" value="P:DNA-templated transcription"/>
    <property type="evidence" value="ECO:0007669"/>
    <property type="project" value="InterPro"/>
</dbReference>
<dbReference type="PANTHER" id="PTHR38436">
    <property type="entry name" value="POLYKETIDE CYCLASE SNOAL-LIKE DOMAIN"/>
    <property type="match status" value="1"/>
</dbReference>
<evidence type="ECO:0000256" key="1">
    <source>
        <dbReference type="ARBA" id="ARBA00023242"/>
    </source>
</evidence>
<evidence type="ECO:0000313" key="4">
    <source>
        <dbReference type="Proteomes" id="UP000693738"/>
    </source>
</evidence>
<dbReference type="GO" id="GO:0003677">
    <property type="term" value="F:DNA binding"/>
    <property type="evidence" value="ECO:0007669"/>
    <property type="project" value="InterPro"/>
</dbReference>
<feature type="domain" description="Xylanolytic transcriptional activator regulatory" evidence="2">
    <location>
        <begin position="680"/>
        <end position="754"/>
    </location>
</feature>
<keyword evidence="1" id="KW-0539">Nucleus</keyword>
<dbReference type="Pfam" id="PF04082">
    <property type="entry name" value="Fungal_trans"/>
    <property type="match status" value="1"/>
</dbReference>
<gene>
    <name evidence="3" type="ORF">FEQUK3_LOCUS5103</name>
</gene>
<organism evidence="3 4">
    <name type="scientific">Fusarium equiseti</name>
    <name type="common">Fusarium scirpi</name>
    <dbReference type="NCBI Taxonomy" id="61235"/>
    <lineage>
        <taxon>Eukaryota</taxon>
        <taxon>Fungi</taxon>
        <taxon>Dikarya</taxon>
        <taxon>Ascomycota</taxon>
        <taxon>Pezizomycotina</taxon>
        <taxon>Sordariomycetes</taxon>
        <taxon>Hypocreomycetidae</taxon>
        <taxon>Hypocreales</taxon>
        <taxon>Nectriaceae</taxon>
        <taxon>Fusarium</taxon>
        <taxon>Fusarium incarnatum-equiseti species complex</taxon>
    </lineage>
</organism>
<protein>
    <recommendedName>
        <fullName evidence="2">Xylanolytic transcriptional activator regulatory domain-containing protein</fullName>
    </recommendedName>
</protein>